<dbReference type="Proteomes" id="UP000324800">
    <property type="component" value="Unassembled WGS sequence"/>
</dbReference>
<comment type="caution">
    <text evidence="1">The sequence shown here is derived from an EMBL/GenBank/DDBJ whole genome shotgun (WGS) entry which is preliminary data.</text>
</comment>
<accession>A0A5J4VNL8</accession>
<name>A0A5J4VNL8_9EUKA</name>
<protein>
    <submittedName>
        <fullName evidence="1">Uncharacterized protein</fullName>
    </submittedName>
</protein>
<reference evidence="1 2" key="1">
    <citation type="submission" date="2019-03" db="EMBL/GenBank/DDBJ databases">
        <title>Single cell metagenomics reveals metabolic interactions within the superorganism composed of flagellate Streblomastix strix and complex community of Bacteroidetes bacteria on its surface.</title>
        <authorList>
            <person name="Treitli S.C."/>
            <person name="Kolisko M."/>
            <person name="Husnik F."/>
            <person name="Keeling P."/>
            <person name="Hampl V."/>
        </authorList>
    </citation>
    <scope>NUCLEOTIDE SEQUENCE [LARGE SCALE GENOMIC DNA]</scope>
    <source>
        <strain evidence="1">ST1C</strain>
    </source>
</reference>
<sequence length="175" mass="20458">MCRQTFEGGLQWTWKEYRCYTPNIIANKSNEFMGHLKHECIPSKPKFNPQVEIDKKVTPEEALMLFLVFISLMMLARQFNQVKIQDLFLKMERQKVQKEIIKRASIEFHYMLSKLKGCFVSVCIESAKILGEQFTIAAIKQAFCDVKPILMTFFKGACTKLNLIRFGKEIYEIAK</sequence>
<evidence type="ECO:0000313" key="2">
    <source>
        <dbReference type="Proteomes" id="UP000324800"/>
    </source>
</evidence>
<dbReference type="AlphaFoldDB" id="A0A5J4VNL8"/>
<dbReference type="EMBL" id="SNRW01005883">
    <property type="protein sequence ID" value="KAA6384171.1"/>
    <property type="molecule type" value="Genomic_DNA"/>
</dbReference>
<organism evidence="1 2">
    <name type="scientific">Streblomastix strix</name>
    <dbReference type="NCBI Taxonomy" id="222440"/>
    <lineage>
        <taxon>Eukaryota</taxon>
        <taxon>Metamonada</taxon>
        <taxon>Preaxostyla</taxon>
        <taxon>Oxymonadida</taxon>
        <taxon>Streblomastigidae</taxon>
        <taxon>Streblomastix</taxon>
    </lineage>
</organism>
<gene>
    <name evidence="1" type="ORF">EZS28_020301</name>
</gene>
<proteinExistence type="predicted"/>
<evidence type="ECO:0000313" key="1">
    <source>
        <dbReference type="EMBL" id="KAA6384171.1"/>
    </source>
</evidence>